<proteinExistence type="predicted"/>
<evidence type="ECO:0000313" key="4">
    <source>
        <dbReference type="Proteomes" id="UP000534388"/>
    </source>
</evidence>
<protein>
    <submittedName>
        <fullName evidence="3">Sigma-E factor negative regulatory protein</fullName>
    </submittedName>
</protein>
<dbReference type="PANTHER" id="PTHR38104">
    <property type="match status" value="1"/>
</dbReference>
<dbReference type="CDD" id="cd16328">
    <property type="entry name" value="RseA_N"/>
    <property type="match status" value="1"/>
</dbReference>
<dbReference type="AlphaFoldDB" id="A0A7W2ENM3"/>
<feature type="compositionally biased region" description="Low complexity" evidence="1">
    <location>
        <begin position="79"/>
        <end position="93"/>
    </location>
</feature>
<dbReference type="GO" id="GO:0016989">
    <property type="term" value="F:sigma factor antagonist activity"/>
    <property type="evidence" value="ECO:0007669"/>
    <property type="project" value="InterPro"/>
</dbReference>
<feature type="domain" description="Anti sigma-E protein RseA N-terminal" evidence="2">
    <location>
        <begin position="8"/>
        <end position="86"/>
    </location>
</feature>
<accession>A0A7W2ENM3</accession>
<dbReference type="EMBL" id="JACEZT010000001">
    <property type="protein sequence ID" value="MBA5635629.1"/>
    <property type="molecule type" value="Genomic_DNA"/>
</dbReference>
<dbReference type="InterPro" id="IPR036147">
    <property type="entry name" value="Anti-sigma_E_RseA_N_sf"/>
</dbReference>
<dbReference type="RefSeq" id="WP_182159146.1">
    <property type="nucleotide sequence ID" value="NZ_JACEZT010000001.1"/>
</dbReference>
<evidence type="ECO:0000256" key="1">
    <source>
        <dbReference type="SAM" id="MobiDB-lite"/>
    </source>
</evidence>
<feature type="region of interest" description="Disordered" evidence="1">
    <location>
        <begin position="73"/>
        <end position="109"/>
    </location>
</feature>
<dbReference type="PANTHER" id="PTHR38104:SF1">
    <property type="entry name" value="ANTI-SIGMA-E FACTOR RSEA"/>
    <property type="match status" value="1"/>
</dbReference>
<dbReference type="InterPro" id="IPR005572">
    <property type="entry name" value="Anti-sigma_E_RseA_N"/>
</dbReference>
<comment type="caution">
    <text evidence="3">The sequence shown here is derived from an EMBL/GenBank/DDBJ whole genome shotgun (WGS) entry which is preliminary data.</text>
</comment>
<gene>
    <name evidence="3" type="ORF">H3H37_00950</name>
</gene>
<dbReference type="Pfam" id="PF03872">
    <property type="entry name" value="RseA_N"/>
    <property type="match status" value="1"/>
</dbReference>
<evidence type="ECO:0000313" key="3">
    <source>
        <dbReference type="EMBL" id="MBA5635629.1"/>
    </source>
</evidence>
<dbReference type="Proteomes" id="UP000534388">
    <property type="component" value="Unassembled WGS sequence"/>
</dbReference>
<name>A0A7W2ENM3_9BURK</name>
<dbReference type="InterPro" id="IPR052383">
    <property type="entry name" value="Anti-sigma-E_RseA-like"/>
</dbReference>
<dbReference type="Gene3D" id="1.10.10.880">
    <property type="entry name" value="Anti sigma-E protein RseA, N-terminal domain"/>
    <property type="match status" value="1"/>
</dbReference>
<feature type="compositionally biased region" description="Low complexity" evidence="1">
    <location>
        <begin position="100"/>
        <end position="109"/>
    </location>
</feature>
<organism evidence="3 4">
    <name type="scientific">Rugamonas brunnea</name>
    <dbReference type="NCBI Taxonomy" id="2758569"/>
    <lineage>
        <taxon>Bacteria</taxon>
        <taxon>Pseudomonadati</taxon>
        <taxon>Pseudomonadota</taxon>
        <taxon>Betaproteobacteria</taxon>
        <taxon>Burkholderiales</taxon>
        <taxon>Oxalobacteraceae</taxon>
        <taxon>Telluria group</taxon>
        <taxon>Rugamonas</taxon>
    </lineage>
</organism>
<reference evidence="3 4" key="1">
    <citation type="submission" date="2020-07" db="EMBL/GenBank/DDBJ databases">
        <title>Novel species isolated from subtropical streams in China.</title>
        <authorList>
            <person name="Lu H."/>
        </authorList>
    </citation>
    <scope>NUCLEOTIDE SEQUENCE [LARGE SCALE GENOMIC DNA]</scope>
    <source>
        <strain evidence="3 4">LX20W</strain>
    </source>
</reference>
<evidence type="ECO:0000259" key="2">
    <source>
        <dbReference type="Pfam" id="PF03872"/>
    </source>
</evidence>
<keyword evidence="4" id="KW-1185">Reference proteome</keyword>
<dbReference type="SUPFAM" id="SSF89069">
    <property type="entry name" value="N-terminal, cytoplasmic domain of anti-sigmaE factor RseA"/>
    <property type="match status" value="1"/>
</dbReference>
<sequence>MDTSKRLRENISALADGELPDSERELALAALGGEDGRAAWRAYQAIGDTLRDGAAGTLSDGFAARLARRLAAEPPPAGAAPAPSATDAASGPAASGGEGASPAVAMSPS</sequence>